<evidence type="ECO:0000256" key="4">
    <source>
        <dbReference type="RuleBase" id="RU003733"/>
    </source>
</evidence>
<dbReference type="GO" id="GO:0016773">
    <property type="term" value="F:phosphotransferase activity, alcohol group as acceptor"/>
    <property type="evidence" value="ECO:0007669"/>
    <property type="project" value="InterPro"/>
</dbReference>
<accession>A0A2A6F5X5</accession>
<dbReference type="RefSeq" id="WP_097577487.1">
    <property type="nucleotide sequence ID" value="NZ_NWQG01000315.1"/>
</dbReference>
<dbReference type="InterPro" id="IPR043129">
    <property type="entry name" value="ATPase_NBD"/>
</dbReference>
<keyword evidence="3 4" id="KW-0418">Kinase</keyword>
<organism evidence="7 8">
    <name type="scientific">Mesorhizobium sanjuanii</name>
    <dbReference type="NCBI Taxonomy" id="2037900"/>
    <lineage>
        <taxon>Bacteria</taxon>
        <taxon>Pseudomonadati</taxon>
        <taxon>Pseudomonadota</taxon>
        <taxon>Alphaproteobacteria</taxon>
        <taxon>Hyphomicrobiales</taxon>
        <taxon>Phyllobacteriaceae</taxon>
        <taxon>Mesorhizobium</taxon>
    </lineage>
</organism>
<protein>
    <submittedName>
        <fullName evidence="7">Carbohydrate kinase</fullName>
    </submittedName>
</protein>
<reference evidence="7 8" key="1">
    <citation type="submission" date="2017-09" db="EMBL/GenBank/DDBJ databases">
        <title>Mesorhizobum sanjuanii sp. nov. isolated from nodules of Lotus tenuis in saline-alkaline lowlands of Flooding Pampa.</title>
        <authorList>
            <person name="Sannazzaro A.I."/>
            <person name="Torres Tejerizo G.A."/>
            <person name="Fontana F."/>
            <person name="Cumpa Velazquez L.M."/>
            <person name="Hansen L."/>
            <person name="Pistorio M."/>
            <person name="Estrella M.J."/>
        </authorList>
    </citation>
    <scope>NUCLEOTIDE SEQUENCE [LARGE SCALE GENOMIC DNA]</scope>
    <source>
        <strain evidence="7 8">BSA136</strain>
    </source>
</reference>
<dbReference type="PROSITE" id="PS00445">
    <property type="entry name" value="FGGY_KINASES_2"/>
    <property type="match status" value="1"/>
</dbReference>
<comment type="similarity">
    <text evidence="1 4">Belongs to the FGGY kinase family.</text>
</comment>
<dbReference type="GO" id="GO:0016301">
    <property type="term" value="F:kinase activity"/>
    <property type="evidence" value="ECO:0007669"/>
    <property type="project" value="UniProtKB-KW"/>
</dbReference>
<dbReference type="AlphaFoldDB" id="A0A2A6F5X5"/>
<dbReference type="InterPro" id="IPR018483">
    <property type="entry name" value="Carb_kinase_FGGY_CS"/>
</dbReference>
<proteinExistence type="inferred from homology"/>
<dbReference type="SUPFAM" id="SSF53067">
    <property type="entry name" value="Actin-like ATPase domain"/>
    <property type="match status" value="2"/>
</dbReference>
<keyword evidence="2 4" id="KW-0808">Transferase</keyword>
<dbReference type="InterPro" id="IPR000577">
    <property type="entry name" value="Carb_kinase_FGGY"/>
</dbReference>
<keyword evidence="8" id="KW-1185">Reference proteome</keyword>
<evidence type="ECO:0000256" key="2">
    <source>
        <dbReference type="ARBA" id="ARBA00022679"/>
    </source>
</evidence>
<evidence type="ECO:0000256" key="3">
    <source>
        <dbReference type="ARBA" id="ARBA00022777"/>
    </source>
</evidence>
<dbReference type="PANTHER" id="PTHR43095:SF3">
    <property type="entry name" value="L-XYLULOSE_3-KETO-L-GULONATE KINASE"/>
    <property type="match status" value="1"/>
</dbReference>
<dbReference type="PIRSF" id="PIRSF000538">
    <property type="entry name" value="GlpK"/>
    <property type="match status" value="1"/>
</dbReference>
<dbReference type="Proteomes" id="UP000219182">
    <property type="component" value="Unassembled WGS sequence"/>
</dbReference>
<dbReference type="Gene3D" id="3.30.420.40">
    <property type="match status" value="2"/>
</dbReference>
<evidence type="ECO:0000256" key="1">
    <source>
        <dbReference type="ARBA" id="ARBA00009156"/>
    </source>
</evidence>
<dbReference type="CDD" id="cd07802">
    <property type="entry name" value="ASKHA_NBD_FGGY_EcLyxK-like"/>
    <property type="match status" value="1"/>
</dbReference>
<evidence type="ECO:0000259" key="6">
    <source>
        <dbReference type="Pfam" id="PF02782"/>
    </source>
</evidence>
<dbReference type="EMBL" id="NWQG01000315">
    <property type="protein sequence ID" value="PDQ17133.1"/>
    <property type="molecule type" value="Genomic_DNA"/>
</dbReference>
<dbReference type="PANTHER" id="PTHR43095">
    <property type="entry name" value="SUGAR KINASE"/>
    <property type="match status" value="1"/>
</dbReference>
<feature type="domain" description="Carbohydrate kinase FGGY N-terminal" evidence="5">
    <location>
        <begin position="6"/>
        <end position="245"/>
    </location>
</feature>
<evidence type="ECO:0000313" key="7">
    <source>
        <dbReference type="EMBL" id="PDQ17133.1"/>
    </source>
</evidence>
<evidence type="ECO:0000313" key="8">
    <source>
        <dbReference type="Proteomes" id="UP000219182"/>
    </source>
</evidence>
<gene>
    <name evidence="7" type="ORF">CN311_31660</name>
</gene>
<dbReference type="InterPro" id="IPR050406">
    <property type="entry name" value="FGGY_Carb_Kinase"/>
</dbReference>
<evidence type="ECO:0000259" key="5">
    <source>
        <dbReference type="Pfam" id="PF00370"/>
    </source>
</evidence>
<feature type="domain" description="Carbohydrate kinase FGGY C-terminal" evidence="6">
    <location>
        <begin position="259"/>
        <end position="451"/>
    </location>
</feature>
<dbReference type="InterPro" id="IPR018485">
    <property type="entry name" value="FGGY_C"/>
</dbReference>
<dbReference type="GO" id="GO:0005975">
    <property type="term" value="P:carbohydrate metabolic process"/>
    <property type="evidence" value="ECO:0007669"/>
    <property type="project" value="InterPro"/>
</dbReference>
<dbReference type="InterPro" id="IPR018484">
    <property type="entry name" value="FGGY_N"/>
</dbReference>
<name>A0A2A6F5X5_9HYPH</name>
<dbReference type="Pfam" id="PF02782">
    <property type="entry name" value="FGGY_C"/>
    <property type="match status" value="1"/>
</dbReference>
<sequence>MRERLVGIDAGGTMTKVVLFDVHGNEVASERRANVMLLPHEGWTERDADRMWRATCECVRTLLEKTGTDPGDIVAVTPSGYGGGVYLVDGRGTPVRNALVSTDTRSIPLIARWTATGRAAAVSWHIQQQIWPGQTLPILAWMQENEPDVLRRTAHVMSCKDFLRMRLCGDISTDPTDAGCAGIINVSRSEVSREAFEEAGLTSWLDKLPPIGPGVEIVGGISDEAAGQTGLRAGTPVVRGVYDVVGCSLASGVERPDQLAAVAGTFSIHSTVHAKPSLNPLPTIQTPYPVAGQVLATMATPTSASNLEWMCKTMLSAEAQRALLEGRSVYDICNDLVAGALARDNNILFFPFLYDGPKGAPAGFLGLKAGVSLADVVRAVYEGVVFAHRYDMSYLLDGPDAANPKVIRLAGGPSRSAVWAQMFADGLGLPIEIANGTEFGAKGASICASVATGIHADIPAAIAAMVRIDQRFEPDSVRAKVLTAKYNIYRNAIDVIAPLWSQAEVQDAQHEISRSRPALAVV</sequence>
<dbReference type="Pfam" id="PF00370">
    <property type="entry name" value="FGGY_N"/>
    <property type="match status" value="1"/>
</dbReference>
<comment type="caution">
    <text evidence="7">The sequence shown here is derived from an EMBL/GenBank/DDBJ whole genome shotgun (WGS) entry which is preliminary data.</text>
</comment>